<keyword evidence="2" id="KW-1185">Reference proteome</keyword>
<dbReference type="InterPro" id="IPR007287">
    <property type="entry name" value="Sof1"/>
</dbReference>
<protein>
    <submittedName>
        <fullName evidence="3">Sof1-like protein domain-containing protein</fullName>
    </submittedName>
</protein>
<dbReference type="AlphaFoldDB" id="A0A914QDP1"/>
<dbReference type="WBParaSite" id="PDA_v2.g29873.t1">
    <property type="protein sequence ID" value="PDA_v2.g29873.t1"/>
    <property type="gene ID" value="PDA_v2.g29873"/>
</dbReference>
<sequence length="93" mass="11222">MTTMFTLLIREILNQLKWFTMIIQLQPRQNALHEYSERLRKQYQNHLQTGAIIKHRQAPKAIFHTVELKIIHDKKKRKEGNLRRHAKPGTLWV</sequence>
<reference evidence="3" key="1">
    <citation type="submission" date="2022-11" db="UniProtKB">
        <authorList>
            <consortium name="WormBaseParasite"/>
        </authorList>
    </citation>
    <scope>IDENTIFICATION</scope>
</reference>
<evidence type="ECO:0000313" key="3">
    <source>
        <dbReference type="WBParaSite" id="PDA_v2.g29873.t1"/>
    </source>
</evidence>
<evidence type="ECO:0000259" key="1">
    <source>
        <dbReference type="Pfam" id="PF04158"/>
    </source>
</evidence>
<organism evidence="2 3">
    <name type="scientific">Panagrolaimus davidi</name>
    <dbReference type="NCBI Taxonomy" id="227884"/>
    <lineage>
        <taxon>Eukaryota</taxon>
        <taxon>Metazoa</taxon>
        <taxon>Ecdysozoa</taxon>
        <taxon>Nematoda</taxon>
        <taxon>Chromadorea</taxon>
        <taxon>Rhabditida</taxon>
        <taxon>Tylenchina</taxon>
        <taxon>Panagrolaimomorpha</taxon>
        <taxon>Panagrolaimoidea</taxon>
        <taxon>Panagrolaimidae</taxon>
        <taxon>Panagrolaimus</taxon>
    </lineage>
</organism>
<accession>A0A914QDP1</accession>
<proteinExistence type="predicted"/>
<evidence type="ECO:0000313" key="2">
    <source>
        <dbReference type="Proteomes" id="UP000887578"/>
    </source>
</evidence>
<dbReference type="Pfam" id="PF04158">
    <property type="entry name" value="Sof1"/>
    <property type="match status" value="1"/>
</dbReference>
<name>A0A914QDP1_9BILA</name>
<dbReference type="Proteomes" id="UP000887578">
    <property type="component" value="Unplaced"/>
</dbReference>
<feature type="domain" description="Sof1-like protein" evidence="1">
    <location>
        <begin position="25"/>
        <end position="90"/>
    </location>
</feature>